<gene>
    <name evidence="2" type="ORF">OG929_27135</name>
</gene>
<dbReference type="EMBL" id="CP109011">
    <property type="protein sequence ID" value="WUT45744.1"/>
    <property type="molecule type" value="Genomic_DNA"/>
</dbReference>
<name>A0ABZ1X158_9ACTN</name>
<evidence type="ECO:0000256" key="1">
    <source>
        <dbReference type="SAM" id="SignalP"/>
    </source>
</evidence>
<dbReference type="SUPFAM" id="SSF49899">
    <property type="entry name" value="Concanavalin A-like lectins/glucanases"/>
    <property type="match status" value="1"/>
</dbReference>
<evidence type="ECO:0008006" key="4">
    <source>
        <dbReference type="Google" id="ProtNLM"/>
    </source>
</evidence>
<sequence length="261" mass="27580">MAILRKAAATLLAASAALLAIPPTASAHPAPHGTLARENFDRLPLGSVAEGRGWSTDSKDGTLTVVPSSTGHGRELRIRTEGNGRAFLVFDELSPPGNSLWGRVRLRVGGFPTAPDWAHWTIAEASGAGSPTLVRPLGGQFAPTDAGNFWGVGSDLGPTGDWTSWKTSAPAVAGKWQCAEFHLDATDNRVTVYLDGVRQSELTVSTKEHGGTADDFVFPAFDKLKLGWQLYQADPTPSSYDIRMDDIALGTRRLGGCGNGG</sequence>
<dbReference type="Proteomes" id="UP001432168">
    <property type="component" value="Chromosome"/>
</dbReference>
<proteinExistence type="predicted"/>
<keyword evidence="3" id="KW-1185">Reference proteome</keyword>
<dbReference type="InterPro" id="IPR013320">
    <property type="entry name" value="ConA-like_dom_sf"/>
</dbReference>
<evidence type="ECO:0000313" key="3">
    <source>
        <dbReference type="Proteomes" id="UP001432168"/>
    </source>
</evidence>
<keyword evidence="1" id="KW-0732">Signal</keyword>
<protein>
    <recommendedName>
        <fullName evidence="4">LamG-like jellyroll fold domain-containing protein</fullName>
    </recommendedName>
</protein>
<feature type="chain" id="PRO_5045820578" description="LamG-like jellyroll fold domain-containing protein" evidence="1">
    <location>
        <begin position="28"/>
        <end position="261"/>
    </location>
</feature>
<dbReference type="Gene3D" id="2.60.120.200">
    <property type="match status" value="1"/>
</dbReference>
<organism evidence="2 3">
    <name type="scientific">Streptomyces pseudovenezuelae</name>
    <dbReference type="NCBI Taxonomy" id="67350"/>
    <lineage>
        <taxon>Bacteria</taxon>
        <taxon>Bacillati</taxon>
        <taxon>Actinomycetota</taxon>
        <taxon>Actinomycetes</taxon>
        <taxon>Kitasatosporales</taxon>
        <taxon>Streptomycetaceae</taxon>
        <taxon>Streptomyces</taxon>
        <taxon>Streptomyces aurantiacus group</taxon>
    </lineage>
</organism>
<reference evidence="2" key="1">
    <citation type="submission" date="2022-10" db="EMBL/GenBank/DDBJ databases">
        <title>The complete genomes of actinobacterial strains from the NBC collection.</title>
        <authorList>
            <person name="Joergensen T.S."/>
            <person name="Alvarez Arevalo M."/>
            <person name="Sterndorff E.B."/>
            <person name="Faurdal D."/>
            <person name="Vuksanovic O."/>
            <person name="Mourched A.-S."/>
            <person name="Charusanti P."/>
            <person name="Shaw S."/>
            <person name="Blin K."/>
            <person name="Weber T."/>
        </authorList>
    </citation>
    <scope>NUCLEOTIDE SEQUENCE</scope>
    <source>
        <strain evidence="2">NBC_00686</strain>
    </source>
</reference>
<evidence type="ECO:0000313" key="2">
    <source>
        <dbReference type="EMBL" id="WUT45744.1"/>
    </source>
</evidence>
<feature type="signal peptide" evidence="1">
    <location>
        <begin position="1"/>
        <end position="27"/>
    </location>
</feature>
<accession>A0ABZ1X158</accession>
<dbReference type="RefSeq" id="WP_329266528.1">
    <property type="nucleotide sequence ID" value="NZ_CP109011.1"/>
</dbReference>